<name>A0A381R8H9_9ZZZZ</name>
<reference evidence="1" key="1">
    <citation type="submission" date="2018-05" db="EMBL/GenBank/DDBJ databases">
        <authorList>
            <person name="Lanie J.A."/>
            <person name="Ng W.-L."/>
            <person name="Kazmierczak K.M."/>
            <person name="Andrzejewski T.M."/>
            <person name="Davidsen T.M."/>
            <person name="Wayne K.J."/>
            <person name="Tettelin H."/>
            <person name="Glass J.I."/>
            <person name="Rusch D."/>
            <person name="Podicherti R."/>
            <person name="Tsui H.-C.T."/>
            <person name="Winkler M.E."/>
        </authorList>
    </citation>
    <scope>NUCLEOTIDE SEQUENCE</scope>
</reference>
<feature type="non-terminal residue" evidence="1">
    <location>
        <position position="58"/>
    </location>
</feature>
<proteinExistence type="predicted"/>
<gene>
    <name evidence="1" type="ORF">METZ01_LOCUS40764</name>
</gene>
<organism evidence="1">
    <name type="scientific">marine metagenome</name>
    <dbReference type="NCBI Taxonomy" id="408172"/>
    <lineage>
        <taxon>unclassified sequences</taxon>
        <taxon>metagenomes</taxon>
        <taxon>ecological metagenomes</taxon>
    </lineage>
</organism>
<protein>
    <submittedName>
        <fullName evidence="1">Uncharacterized protein</fullName>
    </submittedName>
</protein>
<feature type="non-terminal residue" evidence="1">
    <location>
        <position position="1"/>
    </location>
</feature>
<evidence type="ECO:0000313" key="1">
    <source>
        <dbReference type="EMBL" id="SUZ87910.1"/>
    </source>
</evidence>
<accession>A0A381R8H9</accession>
<dbReference type="EMBL" id="UINC01001745">
    <property type="protein sequence ID" value="SUZ87910.1"/>
    <property type="molecule type" value="Genomic_DNA"/>
</dbReference>
<dbReference type="AlphaFoldDB" id="A0A381R8H9"/>
<sequence length="58" mass="6351">VINKVLFVQDQLRYGFVIEKAQDPHVSSPLSLTGGKFEKGGQGLRLHQAREAASAMAR</sequence>